<feature type="domain" description="EF-hand" evidence="2">
    <location>
        <begin position="33"/>
        <end position="68"/>
    </location>
</feature>
<dbReference type="Gene3D" id="1.10.238.10">
    <property type="entry name" value="EF-hand"/>
    <property type="match status" value="1"/>
</dbReference>
<evidence type="ECO:0000256" key="1">
    <source>
        <dbReference type="SAM" id="MobiDB-lite"/>
    </source>
</evidence>
<organism evidence="3 4">
    <name type="scientific">Verrucomicrobia subdivision 6 bacterium BACL9 MAG-120820-bin42</name>
    <dbReference type="NCBI Taxonomy" id="1655634"/>
    <lineage>
        <taxon>Bacteria</taxon>
        <taxon>Pseudomonadati</taxon>
        <taxon>Verrucomicrobiota</taxon>
        <taxon>Verrucomicrobiia</taxon>
        <taxon>Verrucomicrobiales</taxon>
        <taxon>Verrucomicrobia subdivision 6</taxon>
    </lineage>
</organism>
<dbReference type="AlphaFoldDB" id="A0A0R2X797"/>
<feature type="compositionally biased region" description="Basic and acidic residues" evidence="1">
    <location>
        <begin position="74"/>
        <end position="122"/>
    </location>
</feature>
<dbReference type="GO" id="GO:0005509">
    <property type="term" value="F:calcium ion binding"/>
    <property type="evidence" value="ECO:0007669"/>
    <property type="project" value="InterPro"/>
</dbReference>
<evidence type="ECO:0000313" key="3">
    <source>
        <dbReference type="EMBL" id="KRP31977.1"/>
    </source>
</evidence>
<dbReference type="PROSITE" id="PS50222">
    <property type="entry name" value="EF_HAND_2"/>
    <property type="match status" value="1"/>
</dbReference>
<feature type="compositionally biased region" description="Polar residues" evidence="1">
    <location>
        <begin position="127"/>
        <end position="138"/>
    </location>
</feature>
<sequence>MNTQLTYRGALALGLLAFTLIHPTHRLLAQACTDDDKKAKMLKRFDANQNGQIDPDEQKAADQSRQELFQRLHGKYDTDQDGKLSESEKAARKADLANRKKEAISKFDLDGDGRLNPEEKKAAKAARNSQPSGQANKK</sequence>
<dbReference type="Proteomes" id="UP000051557">
    <property type="component" value="Unassembled WGS sequence"/>
</dbReference>
<dbReference type="SUPFAM" id="SSF47473">
    <property type="entry name" value="EF-hand"/>
    <property type="match status" value="1"/>
</dbReference>
<dbReference type="EMBL" id="LIDM01000198">
    <property type="protein sequence ID" value="KRP31977.1"/>
    <property type="molecule type" value="Genomic_DNA"/>
</dbReference>
<proteinExistence type="predicted"/>
<dbReference type="Pfam" id="PF13202">
    <property type="entry name" value="EF-hand_5"/>
    <property type="match status" value="3"/>
</dbReference>
<evidence type="ECO:0000313" key="4">
    <source>
        <dbReference type="Proteomes" id="UP000051557"/>
    </source>
</evidence>
<protein>
    <recommendedName>
        <fullName evidence="2">EF-hand domain-containing protein</fullName>
    </recommendedName>
</protein>
<reference evidence="3 4" key="1">
    <citation type="submission" date="2015-10" db="EMBL/GenBank/DDBJ databases">
        <title>Metagenome-Assembled Genomes uncover a global brackish microbiome.</title>
        <authorList>
            <person name="Hugerth L.W."/>
            <person name="Larsson J."/>
            <person name="Alneberg J."/>
            <person name="Lindh M.V."/>
            <person name="Legrand C."/>
            <person name="Pinhassi J."/>
            <person name="Andersson A.F."/>
        </authorList>
    </citation>
    <scope>NUCLEOTIDE SEQUENCE [LARGE SCALE GENOMIC DNA]</scope>
    <source>
        <strain evidence="3">BACL9 MAG-120820-bin42</strain>
    </source>
</reference>
<dbReference type="InterPro" id="IPR002048">
    <property type="entry name" value="EF_hand_dom"/>
</dbReference>
<name>A0A0R2X797_9BACT</name>
<dbReference type="InterPro" id="IPR011992">
    <property type="entry name" value="EF-hand-dom_pair"/>
</dbReference>
<comment type="caution">
    <text evidence="3">The sequence shown here is derived from an EMBL/GenBank/DDBJ whole genome shotgun (WGS) entry which is preliminary data.</text>
</comment>
<feature type="region of interest" description="Disordered" evidence="1">
    <location>
        <begin position="74"/>
        <end position="138"/>
    </location>
</feature>
<gene>
    <name evidence="3" type="ORF">ABS32_05305</name>
</gene>
<accession>A0A0R2X797</accession>
<evidence type="ECO:0000259" key="2">
    <source>
        <dbReference type="PROSITE" id="PS50222"/>
    </source>
</evidence>